<dbReference type="Gene3D" id="1.25.40.10">
    <property type="entry name" value="Tetratricopeptide repeat domain"/>
    <property type="match status" value="1"/>
</dbReference>
<dbReference type="OrthoDB" id="1898560at2759"/>
<proteinExistence type="inferred from homology"/>
<keyword evidence="6" id="KW-1185">Reference proteome</keyword>
<dbReference type="Proteomes" id="UP000275385">
    <property type="component" value="Unassembled WGS sequence"/>
</dbReference>
<evidence type="ECO:0000256" key="1">
    <source>
        <dbReference type="ARBA" id="ARBA00008509"/>
    </source>
</evidence>
<dbReference type="Pfam" id="PF04969">
    <property type="entry name" value="CS"/>
    <property type="match status" value="1"/>
</dbReference>
<feature type="domain" description="SGS" evidence="3">
    <location>
        <begin position="382"/>
        <end position="469"/>
    </location>
</feature>
<protein>
    <submittedName>
        <fullName evidence="5">Uncharacterized protein</fullName>
    </submittedName>
</protein>
<feature type="domain" description="CS" evidence="4">
    <location>
        <begin position="236"/>
        <end position="334"/>
    </location>
</feature>
<comment type="similarity">
    <text evidence="1">Belongs to the SGT1 family.</text>
</comment>
<feature type="region of interest" description="Disordered" evidence="2">
    <location>
        <begin position="136"/>
        <end position="156"/>
    </location>
</feature>
<dbReference type="Gene3D" id="2.60.40.790">
    <property type="match status" value="1"/>
</dbReference>
<dbReference type="InterPro" id="IPR007052">
    <property type="entry name" value="CS_dom"/>
</dbReference>
<evidence type="ECO:0000313" key="5">
    <source>
        <dbReference type="EMBL" id="RKU41904.1"/>
    </source>
</evidence>
<dbReference type="InterPro" id="IPR044563">
    <property type="entry name" value="Sgt1-like"/>
</dbReference>
<name>A0A420Y201_9PEZI</name>
<accession>A0A420Y201</accession>
<feature type="region of interest" description="Disordered" evidence="2">
    <location>
        <begin position="434"/>
        <end position="469"/>
    </location>
</feature>
<dbReference type="Pfam" id="PF05002">
    <property type="entry name" value="SGS"/>
    <property type="match status" value="1"/>
</dbReference>
<feature type="compositionally biased region" description="Polar residues" evidence="2">
    <location>
        <begin position="434"/>
        <end position="446"/>
    </location>
</feature>
<gene>
    <name evidence="5" type="ORF">DL546_005014</name>
</gene>
<feature type="region of interest" description="Disordered" evidence="2">
    <location>
        <begin position="341"/>
        <end position="395"/>
    </location>
</feature>
<dbReference type="InterPro" id="IPR008978">
    <property type="entry name" value="HSP20-like_chaperone"/>
</dbReference>
<dbReference type="SUPFAM" id="SSF49764">
    <property type="entry name" value="HSP20-like chaperones"/>
    <property type="match status" value="1"/>
</dbReference>
<dbReference type="PROSITE" id="PS51203">
    <property type="entry name" value="CS"/>
    <property type="match status" value="1"/>
</dbReference>
<dbReference type="InterPro" id="IPR007699">
    <property type="entry name" value="SGS_dom"/>
</dbReference>
<evidence type="ECO:0000313" key="6">
    <source>
        <dbReference type="Proteomes" id="UP000275385"/>
    </source>
</evidence>
<reference evidence="5 6" key="1">
    <citation type="submission" date="2018-08" db="EMBL/GenBank/DDBJ databases">
        <title>Draft genome of the lignicolous fungus Coniochaeta pulveracea.</title>
        <authorList>
            <person name="Borstlap C.J."/>
            <person name="De Witt R.N."/>
            <person name="Botha A."/>
            <person name="Volschenk H."/>
        </authorList>
    </citation>
    <scope>NUCLEOTIDE SEQUENCE [LARGE SCALE GENOMIC DNA]</scope>
    <source>
        <strain evidence="5 6">CAB683</strain>
    </source>
</reference>
<dbReference type="PROSITE" id="PS51048">
    <property type="entry name" value="SGS"/>
    <property type="match status" value="1"/>
</dbReference>
<feature type="region of interest" description="Disordered" evidence="2">
    <location>
        <begin position="205"/>
        <end position="238"/>
    </location>
</feature>
<dbReference type="SUPFAM" id="SSF48452">
    <property type="entry name" value="TPR-like"/>
    <property type="match status" value="1"/>
</dbReference>
<sequence>MPSQGELGVAALQARNYTNALTHLDRAVAESTSPTWLLARSQVHQKLKDYDGALRDAELAYHTAAERGSGKSREQMTEAQYRRAVALLHMKRYADADCCLKWSQLLIEGRPAKEEDGVEKNVDANGFYTVTAAEAKADTSGQPKQKENAAATGGLDAGAAQSAQMWSRAYMMRNQTLTAMERLPADDPGRKATVTKIPVRPTIETKKAVKEQVTPRVHKTEEPKPVPEPGSVPDEKLKSRADFYQTNTTVTISLFVKNIDKDALEITFNNKSVVLGGLPREAAPYVKPGDREAYSTIRLGGEIEREKSRYTVTPRKIELVLQKKTPNVKWATWGEETIGLRNDDGDEAATTQQNSSAPEVAPTRPATAPVHQEVRDAKAGPAYPTSSKSGPKNWDKVVETEAAAEEDGKDVNGFFKSLFANATPEQQRAMMKSFTESNGTSLSTDWNDVGSRKVEMVPPEGVEPRKWDS</sequence>
<evidence type="ECO:0000259" key="4">
    <source>
        <dbReference type="PROSITE" id="PS51203"/>
    </source>
</evidence>
<organism evidence="5 6">
    <name type="scientific">Coniochaeta pulveracea</name>
    <dbReference type="NCBI Taxonomy" id="177199"/>
    <lineage>
        <taxon>Eukaryota</taxon>
        <taxon>Fungi</taxon>
        <taxon>Dikarya</taxon>
        <taxon>Ascomycota</taxon>
        <taxon>Pezizomycotina</taxon>
        <taxon>Sordariomycetes</taxon>
        <taxon>Sordariomycetidae</taxon>
        <taxon>Coniochaetales</taxon>
        <taxon>Coniochaetaceae</taxon>
        <taxon>Coniochaeta</taxon>
    </lineage>
</organism>
<evidence type="ECO:0000259" key="3">
    <source>
        <dbReference type="PROSITE" id="PS51048"/>
    </source>
</evidence>
<dbReference type="AlphaFoldDB" id="A0A420Y201"/>
<dbReference type="GO" id="GO:0051087">
    <property type="term" value="F:protein-folding chaperone binding"/>
    <property type="evidence" value="ECO:0007669"/>
    <property type="project" value="InterPro"/>
</dbReference>
<dbReference type="STRING" id="177199.A0A420Y201"/>
<dbReference type="EMBL" id="QVQW01000066">
    <property type="protein sequence ID" value="RKU41904.1"/>
    <property type="molecule type" value="Genomic_DNA"/>
</dbReference>
<dbReference type="PANTHER" id="PTHR45862">
    <property type="entry name" value="PROTEIN SGT1 HOMOLOG"/>
    <property type="match status" value="1"/>
</dbReference>
<comment type="caution">
    <text evidence="5">The sequence shown here is derived from an EMBL/GenBank/DDBJ whole genome shotgun (WGS) entry which is preliminary data.</text>
</comment>
<dbReference type="CDD" id="cd06466">
    <property type="entry name" value="p23_CS_SGT1_like"/>
    <property type="match status" value="1"/>
</dbReference>
<evidence type="ECO:0000256" key="2">
    <source>
        <dbReference type="SAM" id="MobiDB-lite"/>
    </source>
</evidence>
<dbReference type="InterPro" id="IPR011990">
    <property type="entry name" value="TPR-like_helical_dom_sf"/>
</dbReference>